<name>M4B392_HYAAE</name>
<dbReference type="InParanoid" id="M4B392"/>
<dbReference type="Proteomes" id="UP000011713">
    <property type="component" value="Unassembled WGS sequence"/>
</dbReference>
<organism evidence="1 2">
    <name type="scientific">Hyaloperonospora arabidopsidis (strain Emoy2)</name>
    <name type="common">Downy mildew agent</name>
    <name type="synonym">Peronospora arabidopsidis</name>
    <dbReference type="NCBI Taxonomy" id="559515"/>
    <lineage>
        <taxon>Eukaryota</taxon>
        <taxon>Sar</taxon>
        <taxon>Stramenopiles</taxon>
        <taxon>Oomycota</taxon>
        <taxon>Peronosporomycetes</taxon>
        <taxon>Peronosporales</taxon>
        <taxon>Peronosporaceae</taxon>
        <taxon>Hyaloperonospora</taxon>
    </lineage>
</organism>
<sequence length="100" mass="11111">MFIAIDISFKQTALYVQASKEETICAKLGGVNEFKVSSFARLQYALSFQILASVLRLLWAFFLALDVSTRLDTSYFEARVRFAWQAPAEDQAGGGVEGYG</sequence>
<accession>M4B392</accession>
<reference evidence="1" key="2">
    <citation type="submission" date="2015-06" db="UniProtKB">
        <authorList>
            <consortium name="EnsemblProtists"/>
        </authorList>
    </citation>
    <scope>IDENTIFICATION</scope>
    <source>
        <strain evidence="1">Emoy2</strain>
    </source>
</reference>
<evidence type="ECO:0000313" key="2">
    <source>
        <dbReference type="Proteomes" id="UP000011713"/>
    </source>
</evidence>
<protein>
    <submittedName>
        <fullName evidence="1">Uncharacterized protein</fullName>
    </submittedName>
</protein>
<evidence type="ECO:0000313" key="1">
    <source>
        <dbReference type="EnsemblProtists" id="HpaP800740"/>
    </source>
</evidence>
<dbReference type="HOGENOM" id="CLU_2311561_0_0_1"/>
<dbReference type="EnsemblProtists" id="HpaT800740">
    <property type="protein sequence ID" value="HpaP800740"/>
    <property type="gene ID" value="HpaG800740"/>
</dbReference>
<dbReference type="EMBL" id="JH598179">
    <property type="status" value="NOT_ANNOTATED_CDS"/>
    <property type="molecule type" value="Genomic_DNA"/>
</dbReference>
<dbReference type="PANTHER" id="PTHR37067:SF3">
    <property type="entry name" value="PX DOMAIN-CONTAINING PROTEIN"/>
    <property type="match status" value="1"/>
</dbReference>
<keyword evidence="2" id="KW-1185">Reference proteome</keyword>
<reference evidence="2" key="1">
    <citation type="journal article" date="2010" name="Science">
        <title>Signatures of adaptation to obligate biotrophy in the Hyaloperonospora arabidopsidis genome.</title>
        <authorList>
            <person name="Baxter L."/>
            <person name="Tripathy S."/>
            <person name="Ishaque N."/>
            <person name="Boot N."/>
            <person name="Cabral A."/>
            <person name="Kemen E."/>
            <person name="Thines M."/>
            <person name="Ah-Fong A."/>
            <person name="Anderson R."/>
            <person name="Badejoko W."/>
            <person name="Bittner-Eddy P."/>
            <person name="Boore J.L."/>
            <person name="Chibucos M.C."/>
            <person name="Coates M."/>
            <person name="Dehal P."/>
            <person name="Delehaunty K."/>
            <person name="Dong S."/>
            <person name="Downton P."/>
            <person name="Dumas B."/>
            <person name="Fabro G."/>
            <person name="Fronick C."/>
            <person name="Fuerstenberg S.I."/>
            <person name="Fulton L."/>
            <person name="Gaulin E."/>
            <person name="Govers F."/>
            <person name="Hughes L."/>
            <person name="Humphray S."/>
            <person name="Jiang R.H."/>
            <person name="Judelson H."/>
            <person name="Kamoun S."/>
            <person name="Kyung K."/>
            <person name="Meijer H."/>
            <person name="Minx P."/>
            <person name="Morris P."/>
            <person name="Nelson J."/>
            <person name="Phuntumart V."/>
            <person name="Qutob D."/>
            <person name="Rehmany A."/>
            <person name="Rougon-Cardoso A."/>
            <person name="Ryden P."/>
            <person name="Torto-Alalibo T."/>
            <person name="Studholme D."/>
            <person name="Wang Y."/>
            <person name="Win J."/>
            <person name="Wood J."/>
            <person name="Clifton S.W."/>
            <person name="Rogers J."/>
            <person name="Van den Ackerveken G."/>
            <person name="Jones J.D."/>
            <person name="McDowell J.M."/>
            <person name="Beynon J."/>
            <person name="Tyler B.M."/>
        </authorList>
    </citation>
    <scope>NUCLEOTIDE SEQUENCE [LARGE SCALE GENOMIC DNA]</scope>
    <source>
        <strain evidence="2">Emoy2</strain>
    </source>
</reference>
<dbReference type="AlphaFoldDB" id="M4B392"/>
<dbReference type="VEuPathDB" id="FungiDB:HpaG800740"/>
<dbReference type="PANTHER" id="PTHR37067">
    <property type="entry name" value="PX DOMAIN-CONTAINING PROTEIN"/>
    <property type="match status" value="1"/>
</dbReference>
<proteinExistence type="predicted"/>